<dbReference type="EMBL" id="JYDW01000127">
    <property type="protein sequence ID" value="KRZ54913.1"/>
    <property type="molecule type" value="Genomic_DNA"/>
</dbReference>
<keyword evidence="2" id="KW-1185">Reference proteome</keyword>
<dbReference type="Proteomes" id="UP000054721">
    <property type="component" value="Unassembled WGS sequence"/>
</dbReference>
<evidence type="ECO:0000313" key="2">
    <source>
        <dbReference type="Proteomes" id="UP000054721"/>
    </source>
</evidence>
<comment type="caution">
    <text evidence="1">The sequence shown here is derived from an EMBL/GenBank/DDBJ whole genome shotgun (WGS) entry which is preliminary data.</text>
</comment>
<sequence>MRHLFQVETLRFDLTLPSQDKILVASITTEIGILSSTLENLGVRSEDGKRTVVTRGVESFLVLLSLALLYSFLSKVSTLDLVSIDGYRATGHKSDYRTYLTFPPFNTNKDTVH</sequence>
<proteinExistence type="predicted"/>
<reference evidence="1 2" key="1">
    <citation type="submission" date="2015-05" db="EMBL/GenBank/DDBJ databases">
        <title>Evolution of Trichinella species and genotypes.</title>
        <authorList>
            <person name="Korhonen P.K."/>
            <person name="Edoardo P."/>
            <person name="Giuseppe L.R."/>
            <person name="Gasser R.B."/>
        </authorList>
    </citation>
    <scope>NUCLEOTIDE SEQUENCE [LARGE SCALE GENOMIC DNA]</scope>
    <source>
        <strain evidence="1">ISS10</strain>
    </source>
</reference>
<name>A0A0V1L602_9BILA</name>
<dbReference type="AlphaFoldDB" id="A0A0V1L602"/>
<protein>
    <submittedName>
        <fullName evidence="1">Uncharacterized protein</fullName>
    </submittedName>
</protein>
<accession>A0A0V1L602</accession>
<organism evidence="1 2">
    <name type="scientific">Trichinella nativa</name>
    <dbReference type="NCBI Taxonomy" id="6335"/>
    <lineage>
        <taxon>Eukaryota</taxon>
        <taxon>Metazoa</taxon>
        <taxon>Ecdysozoa</taxon>
        <taxon>Nematoda</taxon>
        <taxon>Enoplea</taxon>
        <taxon>Dorylaimia</taxon>
        <taxon>Trichinellida</taxon>
        <taxon>Trichinellidae</taxon>
        <taxon>Trichinella</taxon>
    </lineage>
</organism>
<evidence type="ECO:0000313" key="1">
    <source>
        <dbReference type="EMBL" id="KRZ54913.1"/>
    </source>
</evidence>
<gene>
    <name evidence="1" type="ORF">T02_10171</name>
</gene>